<dbReference type="Pfam" id="PF08447">
    <property type="entry name" value="PAS_3"/>
    <property type="match status" value="1"/>
</dbReference>
<evidence type="ECO:0000256" key="5">
    <source>
        <dbReference type="SAM" id="MobiDB-lite"/>
    </source>
</evidence>
<dbReference type="PANTHER" id="PTHR45658">
    <property type="entry name" value="GATA TRANSCRIPTION FACTOR"/>
    <property type="match status" value="1"/>
</dbReference>
<protein>
    <submittedName>
        <fullName evidence="8">Uncharacterized protein</fullName>
    </submittedName>
</protein>
<dbReference type="GO" id="GO:0008270">
    <property type="term" value="F:zinc ion binding"/>
    <property type="evidence" value="ECO:0007669"/>
    <property type="project" value="UniProtKB-KW"/>
</dbReference>
<evidence type="ECO:0000313" key="8">
    <source>
        <dbReference type="EMBL" id="KAK4041570.1"/>
    </source>
</evidence>
<dbReference type="PROSITE" id="PS50112">
    <property type="entry name" value="PAS"/>
    <property type="match status" value="1"/>
</dbReference>
<dbReference type="EMBL" id="MU854355">
    <property type="protein sequence ID" value="KAK4041570.1"/>
    <property type="molecule type" value="Genomic_DNA"/>
</dbReference>
<evidence type="ECO:0000256" key="2">
    <source>
        <dbReference type="ARBA" id="ARBA00022771"/>
    </source>
</evidence>
<evidence type="ECO:0000256" key="1">
    <source>
        <dbReference type="ARBA" id="ARBA00022723"/>
    </source>
</evidence>
<dbReference type="PROSITE" id="PS00344">
    <property type="entry name" value="GATA_ZN_FINGER_1"/>
    <property type="match status" value="1"/>
</dbReference>
<feature type="compositionally biased region" description="Polar residues" evidence="5">
    <location>
        <begin position="286"/>
        <end position="297"/>
    </location>
</feature>
<dbReference type="Pfam" id="PF00320">
    <property type="entry name" value="GATA"/>
    <property type="match status" value="1"/>
</dbReference>
<evidence type="ECO:0000256" key="3">
    <source>
        <dbReference type="ARBA" id="ARBA00022833"/>
    </source>
</evidence>
<dbReference type="PROSITE" id="PS50114">
    <property type="entry name" value="GATA_ZN_FINGER_2"/>
    <property type="match status" value="1"/>
</dbReference>
<feature type="compositionally biased region" description="Polar residues" evidence="5">
    <location>
        <begin position="71"/>
        <end position="98"/>
    </location>
</feature>
<keyword evidence="9" id="KW-1185">Reference proteome</keyword>
<dbReference type="Proteomes" id="UP001303115">
    <property type="component" value="Unassembled WGS sequence"/>
</dbReference>
<feature type="domain" description="GATA-type" evidence="7">
    <location>
        <begin position="425"/>
        <end position="458"/>
    </location>
</feature>
<evidence type="ECO:0000259" key="6">
    <source>
        <dbReference type="PROSITE" id="PS50112"/>
    </source>
</evidence>
<keyword evidence="1" id="KW-0479">Metal-binding</keyword>
<dbReference type="InterPro" id="IPR035965">
    <property type="entry name" value="PAS-like_dom_sf"/>
</dbReference>
<dbReference type="SMART" id="SM00401">
    <property type="entry name" value="ZnF_GATA"/>
    <property type="match status" value="1"/>
</dbReference>
<dbReference type="Gene3D" id="3.30.450.20">
    <property type="entry name" value="PAS domain"/>
    <property type="match status" value="1"/>
</dbReference>
<dbReference type="InterPro" id="IPR000679">
    <property type="entry name" value="Znf_GATA"/>
</dbReference>
<dbReference type="InterPro" id="IPR051140">
    <property type="entry name" value="GATA_TF"/>
</dbReference>
<dbReference type="InterPro" id="IPR013088">
    <property type="entry name" value="Znf_NHR/GATA"/>
</dbReference>
<sequence>MSHRHSMPFMGFGMPMNNMGSGSETTLQMNPDPSNALFTLDSSFFFPFDGTMSMSLDPAGSFEPSFEPAQGQASSTTTLTGTAEQSPFSPDDTTSTNPPREPLGPGTQNNNQNMLTEFTKRRNWSARVVEELQDLLHILDANGRIKHVSPSAEHLAGYKPAELHDMLMRDLLHPDDVGVFTAELNESIASGAPLRVFYRMRKKDGDYAVFEAVGHAHIAAAKFALNPNNQTPFCQAVFMMARPYPTKNAALLDSFLEHKMENERLKRKIAELQKEEQDEAEESERTWQQSLETTPSESGMRFGTTPFQPSAPADTPIPPRERRISLDSGPAESVAAASSTRPPSISTTTATTTATATTTTTTHADTIEMLTGLRYQEGERSRGITTGNPSPVLVTGDVGIAIPLDRDHHQRGGGGAGDKKKKLKMAEEYVCTDCGTLESPEWRRGPGGPKTLCNACGLRWAKKEKKIKSAGGGHGGGGGSEHHGTGGDATG</sequence>
<feature type="compositionally biased region" description="Gly residues" evidence="5">
    <location>
        <begin position="470"/>
        <end position="479"/>
    </location>
</feature>
<dbReference type="GO" id="GO:0006355">
    <property type="term" value="P:regulation of DNA-templated transcription"/>
    <property type="evidence" value="ECO:0007669"/>
    <property type="project" value="InterPro"/>
</dbReference>
<dbReference type="AlphaFoldDB" id="A0AAN6STC8"/>
<feature type="compositionally biased region" description="Polar residues" evidence="5">
    <location>
        <begin position="336"/>
        <end position="346"/>
    </location>
</feature>
<keyword evidence="2 4" id="KW-0863">Zinc-finger</keyword>
<feature type="domain" description="PAS" evidence="6">
    <location>
        <begin position="121"/>
        <end position="191"/>
    </location>
</feature>
<dbReference type="PANTHER" id="PTHR45658:SF18">
    <property type="entry name" value="PROTEIN GAT2"/>
    <property type="match status" value="1"/>
</dbReference>
<organism evidence="8 9">
    <name type="scientific">Parachaetomium inaequale</name>
    <dbReference type="NCBI Taxonomy" id="2588326"/>
    <lineage>
        <taxon>Eukaryota</taxon>
        <taxon>Fungi</taxon>
        <taxon>Dikarya</taxon>
        <taxon>Ascomycota</taxon>
        <taxon>Pezizomycotina</taxon>
        <taxon>Sordariomycetes</taxon>
        <taxon>Sordariomycetidae</taxon>
        <taxon>Sordariales</taxon>
        <taxon>Chaetomiaceae</taxon>
        <taxon>Parachaetomium</taxon>
    </lineage>
</organism>
<dbReference type="Gene3D" id="3.30.50.10">
    <property type="entry name" value="Erythroid Transcription Factor GATA-1, subunit A"/>
    <property type="match status" value="1"/>
</dbReference>
<keyword evidence="3" id="KW-0862">Zinc</keyword>
<evidence type="ECO:0000313" key="9">
    <source>
        <dbReference type="Proteomes" id="UP001303115"/>
    </source>
</evidence>
<name>A0AAN6STC8_9PEZI</name>
<dbReference type="NCBIfam" id="TIGR00229">
    <property type="entry name" value="sensory_box"/>
    <property type="match status" value="1"/>
</dbReference>
<dbReference type="SUPFAM" id="SSF57716">
    <property type="entry name" value="Glucocorticoid receptor-like (DNA-binding domain)"/>
    <property type="match status" value="1"/>
</dbReference>
<dbReference type="InterPro" id="IPR000014">
    <property type="entry name" value="PAS"/>
</dbReference>
<dbReference type="SUPFAM" id="SSF55785">
    <property type="entry name" value="PYP-like sensor domain (PAS domain)"/>
    <property type="match status" value="1"/>
</dbReference>
<feature type="region of interest" description="Disordered" evidence="5">
    <location>
        <begin position="274"/>
        <end position="364"/>
    </location>
</feature>
<reference evidence="9" key="1">
    <citation type="journal article" date="2023" name="Mol. Phylogenet. Evol.">
        <title>Genome-scale phylogeny and comparative genomics of the fungal order Sordariales.</title>
        <authorList>
            <person name="Hensen N."/>
            <person name="Bonometti L."/>
            <person name="Westerberg I."/>
            <person name="Brannstrom I.O."/>
            <person name="Guillou S."/>
            <person name="Cros-Aarteil S."/>
            <person name="Calhoun S."/>
            <person name="Haridas S."/>
            <person name="Kuo A."/>
            <person name="Mondo S."/>
            <person name="Pangilinan J."/>
            <person name="Riley R."/>
            <person name="LaButti K."/>
            <person name="Andreopoulos B."/>
            <person name="Lipzen A."/>
            <person name="Chen C."/>
            <person name="Yan M."/>
            <person name="Daum C."/>
            <person name="Ng V."/>
            <person name="Clum A."/>
            <person name="Steindorff A."/>
            <person name="Ohm R.A."/>
            <person name="Martin F."/>
            <person name="Silar P."/>
            <person name="Natvig D.O."/>
            <person name="Lalanne C."/>
            <person name="Gautier V."/>
            <person name="Ament-Velasquez S.L."/>
            <person name="Kruys A."/>
            <person name="Hutchinson M.I."/>
            <person name="Powell A.J."/>
            <person name="Barry K."/>
            <person name="Miller A.N."/>
            <person name="Grigoriev I.V."/>
            <person name="Debuchy R."/>
            <person name="Gladieux P."/>
            <person name="Hiltunen Thoren M."/>
            <person name="Johannesson H."/>
        </authorList>
    </citation>
    <scope>NUCLEOTIDE SEQUENCE [LARGE SCALE GENOMIC DNA]</scope>
    <source>
        <strain evidence="9">CBS 284.82</strain>
    </source>
</reference>
<feature type="region of interest" description="Disordered" evidence="5">
    <location>
        <begin position="59"/>
        <end position="112"/>
    </location>
</feature>
<dbReference type="CDD" id="cd00202">
    <property type="entry name" value="ZnF_GATA"/>
    <property type="match status" value="1"/>
</dbReference>
<feature type="region of interest" description="Disordered" evidence="5">
    <location>
        <begin position="467"/>
        <end position="491"/>
    </location>
</feature>
<dbReference type="InterPro" id="IPR013655">
    <property type="entry name" value="PAS_fold_3"/>
</dbReference>
<accession>A0AAN6STC8</accession>
<dbReference type="SMART" id="SM00091">
    <property type="entry name" value="PAS"/>
    <property type="match status" value="1"/>
</dbReference>
<dbReference type="GO" id="GO:0043565">
    <property type="term" value="F:sequence-specific DNA binding"/>
    <property type="evidence" value="ECO:0007669"/>
    <property type="project" value="InterPro"/>
</dbReference>
<evidence type="ECO:0000259" key="7">
    <source>
        <dbReference type="PROSITE" id="PS50114"/>
    </source>
</evidence>
<dbReference type="CDD" id="cd00130">
    <property type="entry name" value="PAS"/>
    <property type="match status" value="1"/>
</dbReference>
<feature type="compositionally biased region" description="Low complexity" evidence="5">
    <location>
        <begin position="347"/>
        <end position="362"/>
    </location>
</feature>
<comment type="caution">
    <text evidence="8">The sequence shown here is derived from an EMBL/GenBank/DDBJ whole genome shotgun (WGS) entry which is preliminary data.</text>
</comment>
<evidence type="ECO:0000256" key="4">
    <source>
        <dbReference type="PROSITE-ProRule" id="PRU00094"/>
    </source>
</evidence>
<gene>
    <name evidence="8" type="ORF">C8A01DRAFT_14707</name>
</gene>
<proteinExistence type="predicted"/>